<dbReference type="RefSeq" id="WP_280601468.1">
    <property type="nucleotide sequence ID" value="NZ_JARXRN010000024.1"/>
</dbReference>
<reference evidence="3 4" key="1">
    <citation type="submission" date="2023-04" db="EMBL/GenBank/DDBJ databases">
        <title>Luteimonas sp. M1R5S18.</title>
        <authorList>
            <person name="Sun J.-Q."/>
        </authorList>
    </citation>
    <scope>NUCLEOTIDE SEQUENCE [LARGE SCALE GENOMIC DNA]</scope>
    <source>
        <strain evidence="3 4">M1R5S18</strain>
    </source>
</reference>
<keyword evidence="4" id="KW-1185">Reference proteome</keyword>
<dbReference type="Pfam" id="PF09836">
    <property type="entry name" value="DUF2063"/>
    <property type="match status" value="1"/>
</dbReference>
<comment type="caution">
    <text evidence="3">The sequence shown here is derived from an EMBL/GenBank/DDBJ whole genome shotgun (WGS) entry which is preliminary data.</text>
</comment>
<dbReference type="GO" id="GO:0003677">
    <property type="term" value="F:DNA binding"/>
    <property type="evidence" value="ECO:0007669"/>
    <property type="project" value="UniProtKB-KW"/>
</dbReference>
<evidence type="ECO:0000259" key="2">
    <source>
        <dbReference type="Pfam" id="PF22106"/>
    </source>
</evidence>
<protein>
    <submittedName>
        <fullName evidence="3">DNA-binding domain-containing protein</fullName>
    </submittedName>
</protein>
<evidence type="ECO:0000259" key="1">
    <source>
        <dbReference type="Pfam" id="PF09836"/>
    </source>
</evidence>
<proteinExistence type="predicted"/>
<dbReference type="InterPro" id="IPR018640">
    <property type="entry name" value="DUF2063"/>
</dbReference>
<dbReference type="EMBL" id="JARXRN010000024">
    <property type="protein sequence ID" value="MDH5830674.1"/>
    <property type="molecule type" value="Genomic_DNA"/>
</dbReference>
<dbReference type="Gene3D" id="1.10.150.690">
    <property type="entry name" value="DUF2063"/>
    <property type="match status" value="1"/>
</dbReference>
<keyword evidence="3" id="KW-0238">DNA-binding</keyword>
<accession>A0ABT6JJ24</accession>
<evidence type="ECO:0000313" key="3">
    <source>
        <dbReference type="EMBL" id="MDH5830674.1"/>
    </source>
</evidence>
<name>A0ABT6JJ24_9GAMM</name>
<dbReference type="Pfam" id="PF22106">
    <property type="entry name" value="NGO1945_C"/>
    <property type="match status" value="1"/>
</dbReference>
<organism evidence="3 4">
    <name type="scientific">Luteimonas rhizosphaericola</name>
    <dbReference type="NCBI Taxonomy" id="3042024"/>
    <lineage>
        <taxon>Bacteria</taxon>
        <taxon>Pseudomonadati</taxon>
        <taxon>Pseudomonadota</taxon>
        <taxon>Gammaproteobacteria</taxon>
        <taxon>Lysobacterales</taxon>
        <taxon>Lysobacteraceae</taxon>
        <taxon>Luteimonas</taxon>
    </lineage>
</organism>
<gene>
    <name evidence="3" type="ORF">QFW80_09130</name>
</gene>
<feature type="domain" description="NGO1945-like C-terminal" evidence="2">
    <location>
        <begin position="156"/>
        <end position="249"/>
    </location>
</feature>
<dbReference type="Proteomes" id="UP001156831">
    <property type="component" value="Unassembled WGS sequence"/>
</dbReference>
<sequence length="261" mass="28939">MAEADAPGTLREQQFALSRHLRDPASAAAPGGIEDRRLAIYRDLLYNNLQSLLAGNFPVIRRTLADADWHALVHAFYAGHRCRTPLFTEIGREFVRWLETRDAPDPDQWPWLAELAHYEWVELALQISDAEAGPVDRLADDPQPDAALLERIPVLSPQAWALAYRWPVHRIGPGHVPSTEPGQPTLLLVRRDTAGEVRFAEISPLVFRLLERLHPGHATGRVCLQALAEEAGLAPDALLDEGRAMLLRLHAEGTLPGVRGG</sequence>
<dbReference type="InterPro" id="IPR054098">
    <property type="entry name" value="NGO1945-like_C"/>
</dbReference>
<feature type="domain" description="Putative DNA-binding" evidence="1">
    <location>
        <begin position="13"/>
        <end position="98"/>
    </location>
</feature>
<evidence type="ECO:0000313" key="4">
    <source>
        <dbReference type="Proteomes" id="UP001156831"/>
    </source>
</evidence>
<dbReference type="Gene3D" id="3.90.930.50">
    <property type="match status" value="1"/>
</dbReference>
<dbReference type="InterPro" id="IPR044922">
    <property type="entry name" value="DUF2063_N_sf"/>
</dbReference>